<gene>
    <name evidence="1" type="ORF">SAMN04515649_101323</name>
</gene>
<dbReference type="AlphaFoldDB" id="A0AB74EU73"/>
<sequence length="64" mass="7163">MQSTQNRSSGKAAGQNRYLGRFCGYCQCLGRDTVGRCTCREYGLLQCHEGKPVKANRCLFKKQG</sequence>
<accession>A0AB74EU73</accession>
<proteinExistence type="predicted"/>
<protein>
    <submittedName>
        <fullName evidence="1">Uncharacterized protein</fullName>
    </submittedName>
</protein>
<reference evidence="1 2" key="1">
    <citation type="submission" date="2016-11" db="EMBL/GenBank/DDBJ databases">
        <authorList>
            <person name="Varghese N."/>
            <person name="Submissions S."/>
        </authorList>
    </citation>
    <scope>NUCLEOTIDE SEQUENCE [LARGE SCALE GENOMIC DNA]</scope>
    <source>
        <strain evidence="1 2">FD</strain>
    </source>
</reference>
<evidence type="ECO:0000313" key="1">
    <source>
        <dbReference type="EMBL" id="SHK93940.1"/>
    </source>
</evidence>
<name>A0AB74EU73_9FIRM</name>
<evidence type="ECO:0000313" key="2">
    <source>
        <dbReference type="Proteomes" id="UP000184012"/>
    </source>
</evidence>
<comment type="caution">
    <text evidence="1">The sequence shown here is derived from an EMBL/GenBank/DDBJ whole genome shotgun (WGS) entry which is preliminary data.</text>
</comment>
<dbReference type="EMBL" id="FRBP01000001">
    <property type="protein sequence ID" value="SHK93940.1"/>
    <property type="molecule type" value="Genomic_DNA"/>
</dbReference>
<dbReference type="Proteomes" id="UP000184012">
    <property type="component" value="Unassembled WGS sequence"/>
</dbReference>
<organism evidence="1 2">
    <name type="scientific">Eubacterium callanderi</name>
    <dbReference type="NCBI Taxonomy" id="53442"/>
    <lineage>
        <taxon>Bacteria</taxon>
        <taxon>Bacillati</taxon>
        <taxon>Bacillota</taxon>
        <taxon>Clostridia</taxon>
        <taxon>Eubacteriales</taxon>
        <taxon>Eubacteriaceae</taxon>
        <taxon>Eubacterium</taxon>
    </lineage>
</organism>